<keyword evidence="8" id="KW-1185">Reference proteome</keyword>
<keyword evidence="4 6" id="KW-1133">Transmembrane helix</keyword>
<feature type="transmembrane region" description="Helical" evidence="6">
    <location>
        <begin position="53"/>
        <end position="76"/>
    </location>
</feature>
<comment type="caution">
    <text evidence="7">The sequence shown here is derived from an EMBL/GenBank/DDBJ whole genome shotgun (WGS) entry which is preliminary data.</text>
</comment>
<feature type="transmembrane region" description="Helical" evidence="6">
    <location>
        <begin position="345"/>
        <end position="365"/>
    </location>
</feature>
<evidence type="ECO:0000256" key="5">
    <source>
        <dbReference type="ARBA" id="ARBA00023136"/>
    </source>
</evidence>
<feature type="transmembrane region" description="Helical" evidence="6">
    <location>
        <begin position="426"/>
        <end position="446"/>
    </location>
</feature>
<dbReference type="Pfam" id="PF01943">
    <property type="entry name" value="Polysacc_synt"/>
    <property type="match status" value="1"/>
</dbReference>
<reference evidence="8" key="1">
    <citation type="submission" date="2023-07" db="EMBL/GenBank/DDBJ databases">
        <title>Zobellia barbeyronii sp. nov., a new marine flavobacterium, isolated from green and red algae.</title>
        <authorList>
            <person name="Nedashkovskaya O.I."/>
            <person name="Otstavnykh N."/>
            <person name="Zhukova N."/>
            <person name="Guzev K."/>
            <person name="Chausova V."/>
            <person name="Tekutyeva L."/>
            <person name="Mikhailov V."/>
            <person name="Isaeva M."/>
        </authorList>
    </citation>
    <scope>NUCLEOTIDE SEQUENCE [LARGE SCALE GENOMIC DNA]</scope>
    <source>
        <strain evidence="8">KMM 6746</strain>
    </source>
</reference>
<feature type="transmembrane region" description="Helical" evidence="6">
    <location>
        <begin position="121"/>
        <end position="140"/>
    </location>
</feature>
<protein>
    <submittedName>
        <fullName evidence="7">Oligosaccharide flippase family protein</fullName>
    </submittedName>
</protein>
<evidence type="ECO:0000256" key="2">
    <source>
        <dbReference type="ARBA" id="ARBA00022475"/>
    </source>
</evidence>
<dbReference type="InterPro" id="IPR050833">
    <property type="entry name" value="Poly_Biosynth_Transport"/>
</dbReference>
<evidence type="ECO:0000256" key="3">
    <source>
        <dbReference type="ARBA" id="ARBA00022692"/>
    </source>
</evidence>
<organism evidence="7 8">
    <name type="scientific">Zobellia barbeyronii</name>
    <dbReference type="NCBI Taxonomy" id="2748009"/>
    <lineage>
        <taxon>Bacteria</taxon>
        <taxon>Pseudomonadati</taxon>
        <taxon>Bacteroidota</taxon>
        <taxon>Flavobacteriia</taxon>
        <taxon>Flavobacteriales</taxon>
        <taxon>Flavobacteriaceae</taxon>
        <taxon>Zobellia</taxon>
    </lineage>
</organism>
<dbReference type="Proteomes" id="UP000740413">
    <property type="component" value="Unassembled WGS sequence"/>
</dbReference>
<evidence type="ECO:0000313" key="7">
    <source>
        <dbReference type="EMBL" id="MBT2159770.1"/>
    </source>
</evidence>
<evidence type="ECO:0000313" key="8">
    <source>
        <dbReference type="Proteomes" id="UP000740413"/>
    </source>
</evidence>
<evidence type="ECO:0000256" key="6">
    <source>
        <dbReference type="SAM" id="Phobius"/>
    </source>
</evidence>
<feature type="transmembrane region" description="Helical" evidence="6">
    <location>
        <begin position="21"/>
        <end position="41"/>
    </location>
</feature>
<keyword evidence="5 6" id="KW-0472">Membrane</keyword>
<dbReference type="InterPro" id="IPR002797">
    <property type="entry name" value="Polysacc_synth"/>
</dbReference>
<sequence>MQKILNKISPKFRSKIFKNSFWGVAGSLTQNILLSLFYVLIARHYSVEDFSEYLIANSLYQMIVAFSAMGLGHWFIREIVNVENKSELAAKFLKMQTYFGLFFLIVNIILALVLYENPTVQKLSILFAINIIFDNIIYSIKNINIAQFAQKKTVTVLSIEAFAKFGIACILFIYPFNIVILTILLVITRFITLNLFLKIGSADGINLMGFWKVKLPLDFIKNILSKYWPFAIIGSAYVVYWKSATLIISKMLPLSAVAHYENSFKIFSLAQLIPVVLSSTLLPKFVEYSKNQDTEGLKSLYHKVFLFCTIYGLGAFTFTYSFADEILPLIFGEKYADSAIFTKEMFLTMLVFPTSLVQANILIALKLEKLDMWFNINSILINTTLCLVGLSFWSSLSVVNYSIFISFAVFHLSQDIVLLKNKLTSLSHILLFIIGTASIVLTYIFLSKIISPYLLFIGLWVIVAAMVMLFLYQKKWDLSLKVKE</sequence>
<name>A0ABS5W9Q7_9FLAO</name>
<keyword evidence="2" id="KW-1003">Cell membrane</keyword>
<dbReference type="EMBL" id="JACATN010000001">
    <property type="protein sequence ID" value="MBT2159770.1"/>
    <property type="molecule type" value="Genomic_DNA"/>
</dbReference>
<evidence type="ECO:0000256" key="1">
    <source>
        <dbReference type="ARBA" id="ARBA00004651"/>
    </source>
</evidence>
<proteinExistence type="predicted"/>
<feature type="transmembrane region" description="Helical" evidence="6">
    <location>
        <begin position="304"/>
        <end position="323"/>
    </location>
</feature>
<evidence type="ECO:0000256" key="4">
    <source>
        <dbReference type="ARBA" id="ARBA00022989"/>
    </source>
</evidence>
<keyword evidence="3 6" id="KW-0812">Transmembrane</keyword>
<feature type="transmembrane region" description="Helical" evidence="6">
    <location>
        <begin position="161"/>
        <end position="187"/>
    </location>
</feature>
<dbReference type="PANTHER" id="PTHR30250">
    <property type="entry name" value="PST FAMILY PREDICTED COLANIC ACID TRANSPORTER"/>
    <property type="match status" value="1"/>
</dbReference>
<feature type="transmembrane region" description="Helical" evidence="6">
    <location>
        <begin position="452"/>
        <end position="472"/>
    </location>
</feature>
<gene>
    <name evidence="7" type="ORF">HW347_00755</name>
</gene>
<accession>A0ABS5W9Q7</accession>
<feature type="transmembrane region" description="Helical" evidence="6">
    <location>
        <begin position="97"/>
        <end position="115"/>
    </location>
</feature>
<feature type="transmembrane region" description="Helical" evidence="6">
    <location>
        <begin position="223"/>
        <end position="243"/>
    </location>
</feature>
<comment type="subcellular location">
    <subcellularLocation>
        <location evidence="1">Cell membrane</location>
        <topology evidence="1">Multi-pass membrane protein</topology>
    </subcellularLocation>
</comment>
<dbReference type="RefSeq" id="WP_214610062.1">
    <property type="nucleotide sequence ID" value="NZ_JACATN010000001.1"/>
</dbReference>
<dbReference type="PANTHER" id="PTHR30250:SF11">
    <property type="entry name" value="O-ANTIGEN TRANSPORTER-RELATED"/>
    <property type="match status" value="1"/>
</dbReference>